<sequence length="115" mass="12050">MRISSSFEKTLIGTVLGLGFLDPTRVLAGVIGLLGSGSGAGLGSEPLRRDGWRWESASWFSSSLGSGSESERPKKSKWGCGSHMTAAADGVNSVTAMVPLAWGHSLTQFSVVYES</sequence>
<dbReference type="AlphaFoldDB" id="A0A5A7PFK4"/>
<dbReference type="Proteomes" id="UP000325081">
    <property type="component" value="Unassembled WGS sequence"/>
</dbReference>
<dbReference type="EMBL" id="BKCP01004505">
    <property type="protein sequence ID" value="GER31675.1"/>
    <property type="molecule type" value="Genomic_DNA"/>
</dbReference>
<evidence type="ECO:0000313" key="1">
    <source>
        <dbReference type="EMBL" id="GER31675.1"/>
    </source>
</evidence>
<keyword evidence="2" id="KW-1185">Reference proteome</keyword>
<gene>
    <name evidence="1" type="ORF">STAS_07696</name>
</gene>
<dbReference type="GO" id="GO:0016874">
    <property type="term" value="F:ligase activity"/>
    <property type="evidence" value="ECO:0007669"/>
    <property type="project" value="UniProtKB-KW"/>
</dbReference>
<accession>A0A5A7PFK4</accession>
<organism evidence="1 2">
    <name type="scientific">Striga asiatica</name>
    <name type="common">Asiatic witchweed</name>
    <name type="synonym">Buchnera asiatica</name>
    <dbReference type="NCBI Taxonomy" id="4170"/>
    <lineage>
        <taxon>Eukaryota</taxon>
        <taxon>Viridiplantae</taxon>
        <taxon>Streptophyta</taxon>
        <taxon>Embryophyta</taxon>
        <taxon>Tracheophyta</taxon>
        <taxon>Spermatophyta</taxon>
        <taxon>Magnoliopsida</taxon>
        <taxon>eudicotyledons</taxon>
        <taxon>Gunneridae</taxon>
        <taxon>Pentapetalae</taxon>
        <taxon>asterids</taxon>
        <taxon>lamiids</taxon>
        <taxon>Lamiales</taxon>
        <taxon>Orobanchaceae</taxon>
        <taxon>Buchnereae</taxon>
        <taxon>Striga</taxon>
    </lineage>
</organism>
<comment type="caution">
    <text evidence="1">The sequence shown here is derived from an EMBL/GenBank/DDBJ whole genome shotgun (WGS) entry which is preliminary data.</text>
</comment>
<reference evidence="2" key="1">
    <citation type="journal article" date="2019" name="Curr. Biol.">
        <title>Genome Sequence of Striga asiatica Provides Insight into the Evolution of Plant Parasitism.</title>
        <authorList>
            <person name="Yoshida S."/>
            <person name="Kim S."/>
            <person name="Wafula E.K."/>
            <person name="Tanskanen J."/>
            <person name="Kim Y.M."/>
            <person name="Honaas L."/>
            <person name="Yang Z."/>
            <person name="Spallek T."/>
            <person name="Conn C.E."/>
            <person name="Ichihashi Y."/>
            <person name="Cheong K."/>
            <person name="Cui S."/>
            <person name="Der J.P."/>
            <person name="Gundlach H."/>
            <person name="Jiao Y."/>
            <person name="Hori C."/>
            <person name="Ishida J.K."/>
            <person name="Kasahara H."/>
            <person name="Kiba T."/>
            <person name="Kim M.S."/>
            <person name="Koo N."/>
            <person name="Laohavisit A."/>
            <person name="Lee Y.H."/>
            <person name="Lumba S."/>
            <person name="McCourt P."/>
            <person name="Mortimer J.C."/>
            <person name="Mutuku J.M."/>
            <person name="Nomura T."/>
            <person name="Sasaki-Sekimoto Y."/>
            <person name="Seto Y."/>
            <person name="Wang Y."/>
            <person name="Wakatake T."/>
            <person name="Sakakibara H."/>
            <person name="Demura T."/>
            <person name="Yamaguchi S."/>
            <person name="Yoneyama K."/>
            <person name="Manabe R.I."/>
            <person name="Nelson D.C."/>
            <person name="Schulman A.H."/>
            <person name="Timko M.P."/>
            <person name="dePamphilis C.W."/>
            <person name="Choi D."/>
            <person name="Shirasu K."/>
        </authorList>
    </citation>
    <scope>NUCLEOTIDE SEQUENCE [LARGE SCALE GENOMIC DNA]</scope>
    <source>
        <strain evidence="2">cv. UVA1</strain>
    </source>
</reference>
<keyword evidence="1" id="KW-0436">Ligase</keyword>
<evidence type="ECO:0000313" key="2">
    <source>
        <dbReference type="Proteomes" id="UP000325081"/>
    </source>
</evidence>
<feature type="non-terminal residue" evidence="1">
    <location>
        <position position="115"/>
    </location>
</feature>
<protein>
    <submittedName>
        <fullName evidence="1">UDP-N-acetylmuramate--L-alanine ligase</fullName>
    </submittedName>
</protein>
<proteinExistence type="predicted"/>
<name>A0A5A7PFK4_STRAF</name>